<comment type="caution">
    <text evidence="2">The sequence shown here is derived from an EMBL/GenBank/DDBJ whole genome shotgun (WGS) entry which is preliminary data.</text>
</comment>
<evidence type="ECO:0000313" key="3">
    <source>
        <dbReference type="Proteomes" id="UP000838756"/>
    </source>
</evidence>
<keyword evidence="3" id="KW-1185">Reference proteome</keyword>
<feature type="compositionally biased region" description="Basic and acidic residues" evidence="1">
    <location>
        <begin position="55"/>
        <end position="71"/>
    </location>
</feature>
<name>A0A8S4RPT8_9NEOP</name>
<feature type="compositionally biased region" description="Basic and acidic residues" evidence="1">
    <location>
        <begin position="32"/>
        <end position="45"/>
    </location>
</feature>
<gene>
    <name evidence="2" type="primary">jg22065</name>
    <name evidence="2" type="ORF">PAEG_LOCUS15284</name>
</gene>
<proteinExistence type="predicted"/>
<dbReference type="EMBL" id="CAKXAJ010025322">
    <property type="protein sequence ID" value="CAH2238137.1"/>
    <property type="molecule type" value="Genomic_DNA"/>
</dbReference>
<dbReference type="Proteomes" id="UP000838756">
    <property type="component" value="Unassembled WGS sequence"/>
</dbReference>
<feature type="region of interest" description="Disordered" evidence="1">
    <location>
        <begin position="32"/>
        <end position="71"/>
    </location>
</feature>
<evidence type="ECO:0000256" key="1">
    <source>
        <dbReference type="SAM" id="MobiDB-lite"/>
    </source>
</evidence>
<evidence type="ECO:0000313" key="2">
    <source>
        <dbReference type="EMBL" id="CAH2238137.1"/>
    </source>
</evidence>
<dbReference type="AlphaFoldDB" id="A0A8S4RPT8"/>
<organism evidence="2 3">
    <name type="scientific">Pararge aegeria aegeria</name>
    <dbReference type="NCBI Taxonomy" id="348720"/>
    <lineage>
        <taxon>Eukaryota</taxon>
        <taxon>Metazoa</taxon>
        <taxon>Ecdysozoa</taxon>
        <taxon>Arthropoda</taxon>
        <taxon>Hexapoda</taxon>
        <taxon>Insecta</taxon>
        <taxon>Pterygota</taxon>
        <taxon>Neoptera</taxon>
        <taxon>Endopterygota</taxon>
        <taxon>Lepidoptera</taxon>
        <taxon>Glossata</taxon>
        <taxon>Ditrysia</taxon>
        <taxon>Papilionoidea</taxon>
        <taxon>Nymphalidae</taxon>
        <taxon>Satyrinae</taxon>
        <taxon>Satyrini</taxon>
        <taxon>Parargina</taxon>
        <taxon>Pararge</taxon>
    </lineage>
</organism>
<reference evidence="2" key="1">
    <citation type="submission" date="2022-03" db="EMBL/GenBank/DDBJ databases">
        <authorList>
            <person name="Lindestad O."/>
        </authorList>
    </citation>
    <scope>NUCLEOTIDE SEQUENCE</scope>
</reference>
<protein>
    <submittedName>
        <fullName evidence="2">Jg22065 protein</fullName>
    </submittedName>
</protein>
<sequence>MHSMCIMDFRDYTSALVLFDLEYRLSRLVSKADESYTSKVNESRVQRTTTGGAQRESDKGLRRPLQRNESR</sequence>
<accession>A0A8S4RPT8</accession>